<dbReference type="InterPro" id="IPR039298">
    <property type="entry name" value="ACOT13"/>
</dbReference>
<comment type="caution">
    <text evidence="4">The sequence shown here is derived from an EMBL/GenBank/DDBJ whole genome shotgun (WGS) entry which is preliminary data.</text>
</comment>
<organism evidence="4 5">
    <name type="scientific">Sphingomonas xinjiangensis</name>
    <dbReference type="NCBI Taxonomy" id="643568"/>
    <lineage>
        <taxon>Bacteria</taxon>
        <taxon>Pseudomonadati</taxon>
        <taxon>Pseudomonadota</taxon>
        <taxon>Alphaproteobacteria</taxon>
        <taxon>Sphingomonadales</taxon>
        <taxon>Sphingomonadaceae</taxon>
        <taxon>Sphingomonas</taxon>
    </lineage>
</organism>
<evidence type="ECO:0000256" key="1">
    <source>
        <dbReference type="ARBA" id="ARBA00008324"/>
    </source>
</evidence>
<dbReference type="InterPro" id="IPR003736">
    <property type="entry name" value="PAAI_dom"/>
</dbReference>
<dbReference type="EMBL" id="JACIJF010000010">
    <property type="protein sequence ID" value="MBB5711844.1"/>
    <property type="molecule type" value="Genomic_DNA"/>
</dbReference>
<evidence type="ECO:0000313" key="5">
    <source>
        <dbReference type="Proteomes" id="UP000527143"/>
    </source>
</evidence>
<dbReference type="NCBIfam" id="TIGR00369">
    <property type="entry name" value="unchar_dom_1"/>
    <property type="match status" value="1"/>
</dbReference>
<comment type="similarity">
    <text evidence="1">Belongs to the thioesterase PaaI family.</text>
</comment>
<feature type="domain" description="Thioesterase" evidence="3">
    <location>
        <begin position="47"/>
        <end position="122"/>
    </location>
</feature>
<accession>A0A840YG80</accession>
<evidence type="ECO:0000259" key="3">
    <source>
        <dbReference type="Pfam" id="PF03061"/>
    </source>
</evidence>
<dbReference type="PANTHER" id="PTHR21660">
    <property type="entry name" value="THIOESTERASE SUPERFAMILY MEMBER-RELATED"/>
    <property type="match status" value="1"/>
</dbReference>
<keyword evidence="5" id="KW-1185">Reference proteome</keyword>
<dbReference type="CDD" id="cd03443">
    <property type="entry name" value="PaaI_thioesterase"/>
    <property type="match status" value="1"/>
</dbReference>
<reference evidence="4 5" key="1">
    <citation type="submission" date="2020-08" db="EMBL/GenBank/DDBJ databases">
        <title>Genomic Encyclopedia of Type Strains, Phase IV (KMG-IV): sequencing the most valuable type-strain genomes for metagenomic binning, comparative biology and taxonomic classification.</title>
        <authorList>
            <person name="Goeker M."/>
        </authorList>
    </citation>
    <scope>NUCLEOTIDE SEQUENCE [LARGE SCALE GENOMIC DNA]</scope>
    <source>
        <strain evidence="4 5">DSM 26736</strain>
    </source>
</reference>
<keyword evidence="2" id="KW-0378">Hydrolase</keyword>
<dbReference type="PANTHER" id="PTHR21660:SF1">
    <property type="entry name" value="ACYL-COENZYME A THIOESTERASE 13"/>
    <property type="match status" value="1"/>
</dbReference>
<protein>
    <submittedName>
        <fullName evidence="4">Uncharacterized protein (TIGR00369 family)</fullName>
    </submittedName>
</protein>
<dbReference type="Proteomes" id="UP000527143">
    <property type="component" value="Unassembled WGS sequence"/>
</dbReference>
<dbReference type="SUPFAM" id="SSF54637">
    <property type="entry name" value="Thioesterase/thiol ester dehydrase-isomerase"/>
    <property type="match status" value="1"/>
</dbReference>
<evidence type="ECO:0000256" key="2">
    <source>
        <dbReference type="ARBA" id="ARBA00022801"/>
    </source>
</evidence>
<dbReference type="InterPro" id="IPR006683">
    <property type="entry name" value="Thioestr_dom"/>
</dbReference>
<dbReference type="GO" id="GO:0047617">
    <property type="term" value="F:fatty acyl-CoA hydrolase activity"/>
    <property type="evidence" value="ECO:0007669"/>
    <property type="project" value="InterPro"/>
</dbReference>
<dbReference type="RefSeq" id="WP_221239514.1">
    <property type="nucleotide sequence ID" value="NZ_JACIJF010000010.1"/>
</dbReference>
<sequence>MEIARSFLGAGRPPGIGEALDFRLLEVEVGYAACGGTLGPHAMNATGFVHGGYIATLLDTACGFAVLSKLSADQTYTTIELKAAYHKGLKPEVGFIRAEGRVVTIGRRVAFAEAKLLDPAGTLYATGTSSLLIMER</sequence>
<gene>
    <name evidence="4" type="ORF">FHT02_003096</name>
</gene>
<dbReference type="AlphaFoldDB" id="A0A840YG80"/>
<dbReference type="Pfam" id="PF03061">
    <property type="entry name" value="4HBT"/>
    <property type="match status" value="1"/>
</dbReference>
<dbReference type="Gene3D" id="3.10.129.10">
    <property type="entry name" value="Hotdog Thioesterase"/>
    <property type="match status" value="1"/>
</dbReference>
<evidence type="ECO:0000313" key="4">
    <source>
        <dbReference type="EMBL" id="MBB5711844.1"/>
    </source>
</evidence>
<name>A0A840YG80_9SPHN</name>
<dbReference type="InterPro" id="IPR029069">
    <property type="entry name" value="HotDog_dom_sf"/>
</dbReference>
<proteinExistence type="inferred from homology"/>